<dbReference type="InterPro" id="IPR035069">
    <property type="entry name" value="TTHA1013/TTHA0281-like"/>
</dbReference>
<dbReference type="Gene3D" id="3.30.160.250">
    <property type="match status" value="1"/>
</dbReference>
<keyword evidence="3" id="KW-1185">Reference proteome</keyword>
<reference evidence="2 3" key="1">
    <citation type="submission" date="2020-08" db="EMBL/GenBank/DDBJ databases">
        <title>Genomic Encyclopedia of Type Strains, Phase IV (KMG-IV): sequencing the most valuable type-strain genomes for metagenomic binning, comparative biology and taxonomic classification.</title>
        <authorList>
            <person name="Goeker M."/>
        </authorList>
    </citation>
    <scope>NUCLEOTIDE SEQUENCE [LARGE SCALE GENOMIC DNA]</scope>
    <source>
        <strain evidence="2 3">DSM 25481</strain>
    </source>
</reference>
<accession>A0A7W6CYU0</accession>
<dbReference type="RefSeq" id="WP_183394643.1">
    <property type="nucleotide sequence ID" value="NZ_JACIDR010000002.1"/>
</dbReference>
<name>A0A7W6CYU0_9HYPH</name>
<proteinExistence type="predicted"/>
<evidence type="ECO:0000313" key="2">
    <source>
        <dbReference type="EMBL" id="MBB3972759.1"/>
    </source>
</evidence>
<dbReference type="InterPro" id="IPR031807">
    <property type="entry name" value="HicB-like"/>
</dbReference>
<feature type="domain" description="HicB-like antitoxin of toxin-antitoxin system" evidence="1">
    <location>
        <begin position="3"/>
        <end position="128"/>
    </location>
</feature>
<protein>
    <submittedName>
        <fullName evidence="2">Putative RNase H-like HicB family nuclease</fullName>
    </submittedName>
</protein>
<gene>
    <name evidence="2" type="ORF">GGR24_001416</name>
</gene>
<dbReference type="Pfam" id="PF15919">
    <property type="entry name" value="HicB_lk_antitox"/>
    <property type="match status" value="1"/>
</dbReference>
<dbReference type="EMBL" id="JACIDR010000002">
    <property type="protein sequence ID" value="MBB3972759.1"/>
    <property type="molecule type" value="Genomic_DNA"/>
</dbReference>
<dbReference type="AlphaFoldDB" id="A0A7W6CYU0"/>
<evidence type="ECO:0000259" key="1">
    <source>
        <dbReference type="Pfam" id="PF15919"/>
    </source>
</evidence>
<evidence type="ECO:0000313" key="3">
    <source>
        <dbReference type="Proteomes" id="UP000528964"/>
    </source>
</evidence>
<dbReference type="SUPFAM" id="SSF143100">
    <property type="entry name" value="TTHA1013/TTHA0281-like"/>
    <property type="match status" value="1"/>
</dbReference>
<organism evidence="2 3">
    <name type="scientific">Hansschlegelia beijingensis</name>
    <dbReference type="NCBI Taxonomy" id="1133344"/>
    <lineage>
        <taxon>Bacteria</taxon>
        <taxon>Pseudomonadati</taxon>
        <taxon>Pseudomonadota</taxon>
        <taxon>Alphaproteobacteria</taxon>
        <taxon>Hyphomicrobiales</taxon>
        <taxon>Methylopilaceae</taxon>
        <taxon>Hansschlegelia</taxon>
    </lineage>
</organism>
<comment type="caution">
    <text evidence="2">The sequence shown here is derived from an EMBL/GenBank/DDBJ whole genome shotgun (WGS) entry which is preliminary data.</text>
</comment>
<dbReference type="Proteomes" id="UP000528964">
    <property type="component" value="Unassembled WGS sequence"/>
</dbReference>
<sequence length="136" mass="14428">MRFIALIDKEERSGSYGISFPQLPGCVAMGRTMDEAVRNATDALSEWIGDEAAAGRTYEAEDLATFTAREEVSIAIGAGAVPVFIPLVQELGRPIKANLSLDAGLLYAIDEAAKNRGLTRSSWLASAARQALVKGG</sequence>